<dbReference type="InterPro" id="IPR036312">
    <property type="entry name" value="Bifun_inhib/LTP/seed_sf"/>
</dbReference>
<dbReference type="InterPro" id="IPR027923">
    <property type="entry name" value="Hydrophob_seed_dom"/>
</dbReference>
<proteinExistence type="predicted"/>
<feature type="signal peptide" evidence="1">
    <location>
        <begin position="1"/>
        <end position="27"/>
    </location>
</feature>
<dbReference type="Gene3D" id="1.10.110.10">
    <property type="entry name" value="Plant lipid-transfer and hydrophobic proteins"/>
    <property type="match status" value="1"/>
</dbReference>
<dbReference type="SUPFAM" id="SSF47699">
    <property type="entry name" value="Bifunctional inhibitor/lipid-transfer protein/seed storage 2S albumin"/>
    <property type="match status" value="1"/>
</dbReference>
<protein>
    <recommendedName>
        <fullName evidence="2">Bifunctional inhibitor/plant lipid transfer protein/seed storage helical domain-containing protein</fullName>
    </recommendedName>
</protein>
<dbReference type="Pfam" id="PF14547">
    <property type="entry name" value="Hydrophob_seed"/>
    <property type="match status" value="1"/>
</dbReference>
<dbReference type="Proteomes" id="UP001187471">
    <property type="component" value="Unassembled WGS sequence"/>
</dbReference>
<gene>
    <name evidence="3" type="ORF">RJ640_014392</name>
</gene>
<evidence type="ECO:0000313" key="4">
    <source>
        <dbReference type="Proteomes" id="UP001187471"/>
    </source>
</evidence>
<dbReference type="SMART" id="SM00499">
    <property type="entry name" value="AAI"/>
    <property type="match status" value="1"/>
</dbReference>
<keyword evidence="4" id="KW-1185">Reference proteome</keyword>
<evidence type="ECO:0000256" key="1">
    <source>
        <dbReference type="SAM" id="SignalP"/>
    </source>
</evidence>
<organism evidence="3 4">
    <name type="scientific">Escallonia rubra</name>
    <dbReference type="NCBI Taxonomy" id="112253"/>
    <lineage>
        <taxon>Eukaryota</taxon>
        <taxon>Viridiplantae</taxon>
        <taxon>Streptophyta</taxon>
        <taxon>Embryophyta</taxon>
        <taxon>Tracheophyta</taxon>
        <taxon>Spermatophyta</taxon>
        <taxon>Magnoliopsida</taxon>
        <taxon>eudicotyledons</taxon>
        <taxon>Gunneridae</taxon>
        <taxon>Pentapetalae</taxon>
        <taxon>asterids</taxon>
        <taxon>campanulids</taxon>
        <taxon>Escalloniales</taxon>
        <taxon>Escalloniaceae</taxon>
        <taxon>Escallonia</taxon>
    </lineage>
</organism>
<comment type="caution">
    <text evidence="3">The sequence shown here is derived from an EMBL/GenBank/DDBJ whole genome shotgun (WGS) entry which is preliminary data.</text>
</comment>
<feature type="domain" description="Bifunctional inhibitor/plant lipid transfer protein/seed storage helical" evidence="2">
    <location>
        <begin position="32"/>
        <end position="104"/>
    </location>
</feature>
<sequence length="207" mass="21782">MGSKSTASLALLVSLNLLLFSLVTVSASSDTCPMNTVELDVCLDLLGGSGTAQCCPLLQGLVDVDAAVCLCTAIKASLLGINLDVPVSISVILNACGKNVTGVYDSNPQAIKVSNDHPKVEEADCVEDMVRSYPSCVPGRYISSEQDKAKDVDWPVLSDGREKELIKKRTGQGLPRVGLISGDVSSLAYMMVLILDGQSTLLCICSK</sequence>
<dbReference type="AlphaFoldDB" id="A0AA88QKF8"/>
<keyword evidence="1" id="KW-0732">Signal</keyword>
<evidence type="ECO:0000313" key="3">
    <source>
        <dbReference type="EMBL" id="KAK2972334.1"/>
    </source>
</evidence>
<accession>A0AA88QKF8</accession>
<evidence type="ECO:0000259" key="2">
    <source>
        <dbReference type="SMART" id="SM00499"/>
    </source>
</evidence>
<dbReference type="InterPro" id="IPR016140">
    <property type="entry name" value="Bifunc_inhib/LTP/seed_store"/>
</dbReference>
<name>A0AA88QKF8_9ASTE</name>
<reference evidence="3" key="1">
    <citation type="submission" date="2022-12" db="EMBL/GenBank/DDBJ databases">
        <title>Draft genome assemblies for two species of Escallonia (Escalloniales).</title>
        <authorList>
            <person name="Chanderbali A."/>
            <person name="Dervinis C."/>
            <person name="Anghel I."/>
            <person name="Soltis D."/>
            <person name="Soltis P."/>
            <person name="Zapata F."/>
        </authorList>
    </citation>
    <scope>NUCLEOTIDE SEQUENCE</scope>
    <source>
        <strain evidence="3">UCBG92.1500</strain>
        <tissue evidence="3">Leaf</tissue>
    </source>
</reference>
<dbReference type="InterPro" id="IPR051636">
    <property type="entry name" value="Plant_LTP/defense-related"/>
</dbReference>
<dbReference type="PANTHER" id="PTHR31731">
    <property type="match status" value="1"/>
</dbReference>
<dbReference type="CDD" id="cd01958">
    <property type="entry name" value="HPS_like"/>
    <property type="match status" value="1"/>
</dbReference>
<feature type="chain" id="PRO_5041727458" description="Bifunctional inhibitor/plant lipid transfer protein/seed storage helical domain-containing protein" evidence="1">
    <location>
        <begin position="28"/>
        <end position="207"/>
    </location>
</feature>
<dbReference type="EMBL" id="JAVXUO010002530">
    <property type="protein sequence ID" value="KAK2972334.1"/>
    <property type="molecule type" value="Genomic_DNA"/>
</dbReference>